<dbReference type="SMART" id="SM00365">
    <property type="entry name" value="LRR_SD22"/>
    <property type="match status" value="2"/>
</dbReference>
<protein>
    <submittedName>
        <fullName evidence="3">Uncharacterized protein</fullName>
    </submittedName>
</protein>
<dbReference type="AlphaFoldDB" id="A0A7R9AFV5"/>
<gene>
    <name evidence="3" type="ORF">DSTB1V02_LOCUS13053</name>
</gene>
<keyword evidence="4" id="KW-1185">Reference proteome</keyword>
<keyword evidence="2" id="KW-0677">Repeat</keyword>
<evidence type="ECO:0000313" key="3">
    <source>
        <dbReference type="EMBL" id="CAD7253303.1"/>
    </source>
</evidence>
<dbReference type="InterPro" id="IPR025875">
    <property type="entry name" value="Leu-rich_rpt_4"/>
</dbReference>
<dbReference type="InterPro" id="IPR001611">
    <property type="entry name" value="Leu-rich_rpt"/>
</dbReference>
<dbReference type="OrthoDB" id="1939344at2759"/>
<dbReference type="PANTHER" id="PTHR46652">
    <property type="entry name" value="LEUCINE-RICH REPEAT AND IQ DOMAIN-CONTAINING PROTEIN 1-RELATED"/>
    <property type="match status" value="1"/>
</dbReference>
<proteinExistence type="predicted"/>
<keyword evidence="1" id="KW-0433">Leucine-rich repeat</keyword>
<dbReference type="InterPro" id="IPR050836">
    <property type="entry name" value="SDS22/Internalin_LRR"/>
</dbReference>
<accession>A0A7R9AFV5</accession>
<dbReference type="Proteomes" id="UP000677054">
    <property type="component" value="Unassembled WGS sequence"/>
</dbReference>
<dbReference type="InterPro" id="IPR032675">
    <property type="entry name" value="LRR_dom_sf"/>
</dbReference>
<dbReference type="PANTHER" id="PTHR46652:SF3">
    <property type="entry name" value="LEUCINE-RICH REPEAT-CONTAINING PROTEIN 9"/>
    <property type="match status" value="1"/>
</dbReference>
<sequence>MTRVSGLAGLPNLQVLDLHSNQVSSLAGLENHANLRVVNLAGNRISCIQGLENLPRLVELNLRRNKIKSSETPLPSLPLLQRLYLSHNLIRR</sequence>
<dbReference type="Pfam" id="PF00560">
    <property type="entry name" value="LRR_1"/>
    <property type="match status" value="1"/>
</dbReference>
<dbReference type="SUPFAM" id="SSF52058">
    <property type="entry name" value="L domain-like"/>
    <property type="match status" value="1"/>
</dbReference>
<evidence type="ECO:0000256" key="1">
    <source>
        <dbReference type="ARBA" id="ARBA00022614"/>
    </source>
</evidence>
<dbReference type="Gene3D" id="3.80.10.10">
    <property type="entry name" value="Ribonuclease Inhibitor"/>
    <property type="match status" value="1"/>
</dbReference>
<dbReference type="EMBL" id="CAJPEV010005623">
    <property type="protein sequence ID" value="CAG0903342.1"/>
    <property type="molecule type" value="Genomic_DNA"/>
</dbReference>
<evidence type="ECO:0000313" key="4">
    <source>
        <dbReference type="Proteomes" id="UP000677054"/>
    </source>
</evidence>
<name>A0A7R9AFV5_9CRUS</name>
<evidence type="ECO:0000256" key="2">
    <source>
        <dbReference type="ARBA" id="ARBA00022737"/>
    </source>
</evidence>
<dbReference type="EMBL" id="LR905140">
    <property type="protein sequence ID" value="CAD7253303.1"/>
    <property type="molecule type" value="Genomic_DNA"/>
</dbReference>
<organism evidence="3">
    <name type="scientific">Darwinula stevensoni</name>
    <dbReference type="NCBI Taxonomy" id="69355"/>
    <lineage>
        <taxon>Eukaryota</taxon>
        <taxon>Metazoa</taxon>
        <taxon>Ecdysozoa</taxon>
        <taxon>Arthropoda</taxon>
        <taxon>Crustacea</taxon>
        <taxon>Oligostraca</taxon>
        <taxon>Ostracoda</taxon>
        <taxon>Podocopa</taxon>
        <taxon>Podocopida</taxon>
        <taxon>Darwinulocopina</taxon>
        <taxon>Darwinuloidea</taxon>
        <taxon>Darwinulidae</taxon>
        <taxon>Darwinula</taxon>
    </lineage>
</organism>
<dbReference type="Pfam" id="PF12799">
    <property type="entry name" value="LRR_4"/>
    <property type="match status" value="1"/>
</dbReference>
<dbReference type="PROSITE" id="PS51450">
    <property type="entry name" value="LRR"/>
    <property type="match status" value="2"/>
</dbReference>
<reference evidence="3" key="1">
    <citation type="submission" date="2020-11" db="EMBL/GenBank/DDBJ databases">
        <authorList>
            <person name="Tran Van P."/>
        </authorList>
    </citation>
    <scope>NUCLEOTIDE SEQUENCE</scope>
</reference>